<sequence>MCQIGSLRILALNSLKPSYRTFVKNSASKFAMLQWHIHEVIDKSRELMACCCKVLKKKSSIVSRSMQLDG</sequence>
<dbReference type="AlphaFoldDB" id="A0A0A8Z3I3"/>
<protein>
    <submittedName>
        <fullName evidence="1">Uncharacterized protein</fullName>
    </submittedName>
</protein>
<evidence type="ECO:0000313" key="1">
    <source>
        <dbReference type="EMBL" id="JAD33361.1"/>
    </source>
</evidence>
<dbReference type="EMBL" id="GBRH01264534">
    <property type="protein sequence ID" value="JAD33361.1"/>
    <property type="molecule type" value="Transcribed_RNA"/>
</dbReference>
<organism evidence="1">
    <name type="scientific">Arundo donax</name>
    <name type="common">Giant reed</name>
    <name type="synonym">Donax arundinaceus</name>
    <dbReference type="NCBI Taxonomy" id="35708"/>
    <lineage>
        <taxon>Eukaryota</taxon>
        <taxon>Viridiplantae</taxon>
        <taxon>Streptophyta</taxon>
        <taxon>Embryophyta</taxon>
        <taxon>Tracheophyta</taxon>
        <taxon>Spermatophyta</taxon>
        <taxon>Magnoliopsida</taxon>
        <taxon>Liliopsida</taxon>
        <taxon>Poales</taxon>
        <taxon>Poaceae</taxon>
        <taxon>PACMAD clade</taxon>
        <taxon>Arundinoideae</taxon>
        <taxon>Arundineae</taxon>
        <taxon>Arundo</taxon>
    </lineage>
</organism>
<name>A0A0A8Z3I3_ARUDO</name>
<accession>A0A0A8Z3I3</accession>
<reference evidence="1" key="1">
    <citation type="submission" date="2014-09" db="EMBL/GenBank/DDBJ databases">
        <authorList>
            <person name="Magalhaes I.L.F."/>
            <person name="Oliveira U."/>
            <person name="Santos F.R."/>
            <person name="Vidigal T.H.D.A."/>
            <person name="Brescovit A.D."/>
            <person name="Santos A.J."/>
        </authorList>
    </citation>
    <scope>NUCLEOTIDE SEQUENCE</scope>
    <source>
        <tissue evidence="1">Shoot tissue taken approximately 20 cm above the soil surface</tissue>
    </source>
</reference>
<proteinExistence type="predicted"/>
<reference evidence="1" key="2">
    <citation type="journal article" date="2015" name="Data Brief">
        <title>Shoot transcriptome of the giant reed, Arundo donax.</title>
        <authorList>
            <person name="Barrero R.A."/>
            <person name="Guerrero F.D."/>
            <person name="Moolhuijzen P."/>
            <person name="Goolsby J.A."/>
            <person name="Tidwell J."/>
            <person name="Bellgard S.E."/>
            <person name="Bellgard M.I."/>
        </authorList>
    </citation>
    <scope>NUCLEOTIDE SEQUENCE</scope>
    <source>
        <tissue evidence="1">Shoot tissue taken approximately 20 cm above the soil surface</tissue>
    </source>
</reference>